<dbReference type="RefSeq" id="WP_031383301.1">
    <property type="nucleotide sequence ID" value="NZ_BAABKI010000018.1"/>
</dbReference>
<keyword evidence="3" id="KW-0274">FAD</keyword>
<comment type="cofactor">
    <cofactor evidence="1">
        <name>FAD</name>
        <dbReference type="ChEBI" id="CHEBI:57692"/>
    </cofactor>
</comment>
<evidence type="ECO:0000313" key="6">
    <source>
        <dbReference type="EMBL" id="GAA5174844.1"/>
    </source>
</evidence>
<dbReference type="EMBL" id="BAABKI010000018">
    <property type="protein sequence ID" value="GAA5174844.1"/>
    <property type="molecule type" value="Genomic_DNA"/>
</dbReference>
<protein>
    <recommendedName>
        <fullName evidence="5">FAD-binding domain-containing protein</fullName>
    </recommendedName>
</protein>
<evidence type="ECO:0000256" key="3">
    <source>
        <dbReference type="ARBA" id="ARBA00022827"/>
    </source>
</evidence>
<proteinExistence type="predicted"/>
<dbReference type="Pfam" id="PF01494">
    <property type="entry name" value="FAD_binding_3"/>
    <property type="match status" value="2"/>
</dbReference>
<keyword evidence="7" id="KW-1185">Reference proteome</keyword>
<dbReference type="Proteomes" id="UP001500074">
    <property type="component" value="Unassembled WGS sequence"/>
</dbReference>
<dbReference type="InterPro" id="IPR036188">
    <property type="entry name" value="FAD/NAD-bd_sf"/>
</dbReference>
<evidence type="ECO:0000259" key="5">
    <source>
        <dbReference type="Pfam" id="PF01494"/>
    </source>
</evidence>
<evidence type="ECO:0000256" key="1">
    <source>
        <dbReference type="ARBA" id="ARBA00001974"/>
    </source>
</evidence>
<name>A0ABP9RCI4_9GAMM</name>
<dbReference type="Gene3D" id="3.30.9.10">
    <property type="entry name" value="D-Amino Acid Oxidase, subunit A, domain 2"/>
    <property type="match status" value="1"/>
</dbReference>
<accession>A0ABP9RCI4</accession>
<keyword evidence="2" id="KW-0285">Flavoprotein</keyword>
<gene>
    <name evidence="6" type="ORF">GCM10023342_16780</name>
</gene>
<evidence type="ECO:0000313" key="7">
    <source>
        <dbReference type="Proteomes" id="UP001500074"/>
    </source>
</evidence>
<feature type="region of interest" description="Disordered" evidence="4">
    <location>
        <begin position="69"/>
        <end position="88"/>
    </location>
</feature>
<feature type="domain" description="FAD-binding" evidence="5">
    <location>
        <begin position="65"/>
        <end position="87"/>
    </location>
</feature>
<evidence type="ECO:0000256" key="2">
    <source>
        <dbReference type="ARBA" id="ARBA00022630"/>
    </source>
</evidence>
<dbReference type="InterPro" id="IPR050641">
    <property type="entry name" value="RIFMO-like"/>
</dbReference>
<sequence>MTATLERLEPGHEGQQETIKARYAVGCDGARSRVRQALGRSLEGDSAKPDRLLVRLYIELDKLDAGDACHTHSPKAGQGMNVSMRDAR</sequence>
<reference evidence="7" key="1">
    <citation type="journal article" date="2019" name="Int. J. Syst. Evol. Microbiol.">
        <title>The Global Catalogue of Microorganisms (GCM) 10K type strain sequencing project: providing services to taxonomists for standard genome sequencing and annotation.</title>
        <authorList>
            <consortium name="The Broad Institute Genomics Platform"/>
            <consortium name="The Broad Institute Genome Sequencing Center for Infectious Disease"/>
            <person name="Wu L."/>
            <person name="Ma J."/>
        </authorList>
    </citation>
    <scope>NUCLEOTIDE SEQUENCE [LARGE SCALE GENOMIC DNA]</scope>
    <source>
        <strain evidence="7">JCM 18472</strain>
    </source>
</reference>
<dbReference type="PANTHER" id="PTHR43004">
    <property type="entry name" value="TRK SYSTEM POTASSIUM UPTAKE PROTEIN"/>
    <property type="match status" value="1"/>
</dbReference>
<comment type="caution">
    <text evidence="6">The sequence shown here is derived from an EMBL/GenBank/DDBJ whole genome shotgun (WGS) entry which is preliminary data.</text>
</comment>
<dbReference type="SUPFAM" id="SSF51905">
    <property type="entry name" value="FAD/NAD(P)-binding domain"/>
    <property type="match status" value="1"/>
</dbReference>
<feature type="domain" description="FAD-binding" evidence="5">
    <location>
        <begin position="11"/>
        <end position="48"/>
    </location>
</feature>
<dbReference type="Gene3D" id="3.50.50.60">
    <property type="entry name" value="FAD/NAD(P)-binding domain"/>
    <property type="match status" value="2"/>
</dbReference>
<dbReference type="PANTHER" id="PTHR43004:SF19">
    <property type="entry name" value="BINDING MONOOXYGENASE, PUTATIVE (JCVI)-RELATED"/>
    <property type="match status" value="1"/>
</dbReference>
<dbReference type="InterPro" id="IPR002938">
    <property type="entry name" value="FAD-bd"/>
</dbReference>
<evidence type="ECO:0000256" key="4">
    <source>
        <dbReference type="SAM" id="MobiDB-lite"/>
    </source>
</evidence>
<organism evidence="6 7">
    <name type="scientific">Modicisalibacter zincidurans</name>
    <dbReference type="NCBI Taxonomy" id="1178777"/>
    <lineage>
        <taxon>Bacteria</taxon>
        <taxon>Pseudomonadati</taxon>
        <taxon>Pseudomonadota</taxon>
        <taxon>Gammaproteobacteria</taxon>
        <taxon>Oceanospirillales</taxon>
        <taxon>Halomonadaceae</taxon>
        <taxon>Modicisalibacter</taxon>
    </lineage>
</organism>